<dbReference type="InterPro" id="IPR008972">
    <property type="entry name" value="Cupredoxin"/>
</dbReference>
<accession>A0AAW1JQK1</accession>
<dbReference type="SUPFAM" id="SSF49503">
    <property type="entry name" value="Cupredoxins"/>
    <property type="match status" value="1"/>
</dbReference>
<proteinExistence type="predicted"/>
<evidence type="ECO:0000256" key="1">
    <source>
        <dbReference type="ARBA" id="ARBA00023157"/>
    </source>
</evidence>
<dbReference type="GO" id="GO:0005886">
    <property type="term" value="C:plasma membrane"/>
    <property type="evidence" value="ECO:0007669"/>
    <property type="project" value="TreeGrafter"/>
</dbReference>
<feature type="transmembrane region" description="Helical" evidence="4">
    <location>
        <begin position="178"/>
        <end position="197"/>
    </location>
</feature>
<keyword evidence="4" id="KW-0812">Transmembrane</keyword>
<dbReference type="Proteomes" id="UP001443914">
    <property type="component" value="Unassembled WGS sequence"/>
</dbReference>
<dbReference type="PANTHER" id="PTHR33021:SF494">
    <property type="entry name" value="BLUE COPPER PROTEIN"/>
    <property type="match status" value="1"/>
</dbReference>
<dbReference type="Pfam" id="PF02298">
    <property type="entry name" value="Cu_bind_like"/>
    <property type="match status" value="1"/>
</dbReference>
<gene>
    <name evidence="7" type="ORF">RND81_07G109800</name>
</gene>
<evidence type="ECO:0000256" key="3">
    <source>
        <dbReference type="SAM" id="MobiDB-lite"/>
    </source>
</evidence>
<sequence>MRIKSIIIVGFALIILHINCINASTYIVGDALNWVEPPIDTTYSIWASTHVFVKGDFLVFKFNSGIHNVAEVTKKAYKKCNTTNSTTFVHAISPVNIPLVKKGRKYFISTLNNDCQNGLKLAIDVLARLPPPPPPASPPATSPAAVPSTDMSAPPMSTVTPNDPTVTPPPPSQNSAPLIFGHVSLFSVFVMVILSLVG</sequence>
<keyword evidence="2" id="KW-0325">Glycoprotein</keyword>
<dbReference type="PANTHER" id="PTHR33021">
    <property type="entry name" value="BLUE COPPER PROTEIN"/>
    <property type="match status" value="1"/>
</dbReference>
<dbReference type="GO" id="GO:0009055">
    <property type="term" value="F:electron transfer activity"/>
    <property type="evidence" value="ECO:0007669"/>
    <property type="project" value="InterPro"/>
</dbReference>
<evidence type="ECO:0000256" key="4">
    <source>
        <dbReference type="SAM" id="Phobius"/>
    </source>
</evidence>
<keyword evidence="4" id="KW-1133">Transmembrane helix</keyword>
<protein>
    <recommendedName>
        <fullName evidence="6">Phytocyanin domain-containing protein</fullName>
    </recommendedName>
</protein>
<dbReference type="InterPro" id="IPR003245">
    <property type="entry name" value="Phytocyanin_dom"/>
</dbReference>
<keyword evidence="5" id="KW-0732">Signal</keyword>
<organism evidence="7 8">
    <name type="scientific">Saponaria officinalis</name>
    <name type="common">Common soapwort</name>
    <name type="synonym">Lychnis saponaria</name>
    <dbReference type="NCBI Taxonomy" id="3572"/>
    <lineage>
        <taxon>Eukaryota</taxon>
        <taxon>Viridiplantae</taxon>
        <taxon>Streptophyta</taxon>
        <taxon>Embryophyta</taxon>
        <taxon>Tracheophyta</taxon>
        <taxon>Spermatophyta</taxon>
        <taxon>Magnoliopsida</taxon>
        <taxon>eudicotyledons</taxon>
        <taxon>Gunneridae</taxon>
        <taxon>Pentapetalae</taxon>
        <taxon>Caryophyllales</taxon>
        <taxon>Caryophyllaceae</taxon>
        <taxon>Caryophylleae</taxon>
        <taxon>Saponaria</taxon>
    </lineage>
</organism>
<dbReference type="InterPro" id="IPR039391">
    <property type="entry name" value="Phytocyanin-like"/>
</dbReference>
<feature type="chain" id="PRO_5043688043" description="Phytocyanin domain-containing protein" evidence="5">
    <location>
        <begin position="24"/>
        <end position="198"/>
    </location>
</feature>
<dbReference type="AlphaFoldDB" id="A0AAW1JQK1"/>
<dbReference type="PROSITE" id="PS51485">
    <property type="entry name" value="PHYTOCYANIN"/>
    <property type="match status" value="1"/>
</dbReference>
<reference evidence="7" key="1">
    <citation type="submission" date="2024-03" db="EMBL/GenBank/DDBJ databases">
        <title>WGS assembly of Saponaria officinalis var. Norfolk2.</title>
        <authorList>
            <person name="Jenkins J."/>
            <person name="Shu S."/>
            <person name="Grimwood J."/>
            <person name="Barry K."/>
            <person name="Goodstein D."/>
            <person name="Schmutz J."/>
            <person name="Leebens-Mack J."/>
            <person name="Osbourn A."/>
        </authorList>
    </citation>
    <scope>NUCLEOTIDE SEQUENCE [LARGE SCALE GENOMIC DNA]</scope>
    <source>
        <strain evidence="7">JIC</strain>
    </source>
</reference>
<keyword evidence="1" id="KW-1015">Disulfide bond</keyword>
<evidence type="ECO:0000313" key="7">
    <source>
        <dbReference type="EMBL" id="KAK9706188.1"/>
    </source>
</evidence>
<feature type="compositionally biased region" description="Pro residues" evidence="3">
    <location>
        <begin position="132"/>
        <end position="141"/>
    </location>
</feature>
<evidence type="ECO:0000256" key="5">
    <source>
        <dbReference type="SAM" id="SignalP"/>
    </source>
</evidence>
<evidence type="ECO:0000313" key="8">
    <source>
        <dbReference type="Proteomes" id="UP001443914"/>
    </source>
</evidence>
<evidence type="ECO:0000259" key="6">
    <source>
        <dbReference type="PROSITE" id="PS51485"/>
    </source>
</evidence>
<dbReference type="Gene3D" id="2.60.40.420">
    <property type="entry name" value="Cupredoxins - blue copper proteins"/>
    <property type="match status" value="1"/>
</dbReference>
<keyword evidence="4" id="KW-0472">Membrane</keyword>
<feature type="domain" description="Phytocyanin" evidence="6">
    <location>
        <begin position="24"/>
        <end position="127"/>
    </location>
</feature>
<evidence type="ECO:0000256" key="2">
    <source>
        <dbReference type="ARBA" id="ARBA00023180"/>
    </source>
</evidence>
<dbReference type="FunFam" id="2.60.40.420:FF:000034">
    <property type="entry name" value="Cupredoxin superfamily protein"/>
    <property type="match status" value="1"/>
</dbReference>
<feature type="region of interest" description="Disordered" evidence="3">
    <location>
        <begin position="132"/>
        <end position="173"/>
    </location>
</feature>
<keyword evidence="8" id="KW-1185">Reference proteome</keyword>
<name>A0AAW1JQK1_SAPOF</name>
<feature type="signal peptide" evidence="5">
    <location>
        <begin position="1"/>
        <end position="23"/>
    </location>
</feature>
<comment type="caution">
    <text evidence="7">The sequence shown here is derived from an EMBL/GenBank/DDBJ whole genome shotgun (WGS) entry which is preliminary data.</text>
</comment>
<dbReference type="EMBL" id="JBDFQZ010000007">
    <property type="protein sequence ID" value="KAK9706188.1"/>
    <property type="molecule type" value="Genomic_DNA"/>
</dbReference>